<evidence type="ECO:0000313" key="3">
    <source>
        <dbReference type="Proteomes" id="UP000242699"/>
    </source>
</evidence>
<dbReference type="Pfam" id="PF06898">
    <property type="entry name" value="YqfD"/>
    <property type="match status" value="1"/>
</dbReference>
<accession>A0A2T2X7F6</accession>
<dbReference type="EMBL" id="PXYT01000010">
    <property type="protein sequence ID" value="PSR30440.1"/>
    <property type="molecule type" value="Genomic_DNA"/>
</dbReference>
<dbReference type="Proteomes" id="UP000242699">
    <property type="component" value="Unassembled WGS sequence"/>
</dbReference>
<proteinExistence type="predicted"/>
<sequence length="400" mass="45309">MIDLFYRFLWGWVEVTISGPRPERIISRLALSGQRLWAVSKTRAGYRFITPLAGVPVLRAIVRHEHYRVHFGRRGGWPFRWRQFITRPFLGIGALSAIALIFFTTSRIWIIDVPGTQNSTQAKTRIIQAAALAGIRPGTPRSTLNLRESRLRMERLLPQYAFIGLSMHGVLVRVHVFPRVDKPASETPLRIIAGHSGRLTNMLVYMGDPEVAPGEFVRKGQTLISGAVSAPVPVQPEGTTKPMTESVRTAAKGEVFADVRYRVFVTQPYRIVESSVTGNHFTQMFVQMNGHAPILITGYGKVPFRFYRTDKIVHPLMWQGVNLPVETVKIVYNEIQRRRVTLTKKQALARARQLAARRVDQMVHEGTKLRRHETVQWSKRGVSVQLISVVNQNIAVPVTK</sequence>
<evidence type="ECO:0000313" key="2">
    <source>
        <dbReference type="EMBL" id="PSR30440.1"/>
    </source>
</evidence>
<evidence type="ECO:0000256" key="1">
    <source>
        <dbReference type="SAM" id="Phobius"/>
    </source>
</evidence>
<keyword evidence="1" id="KW-0472">Membrane</keyword>
<keyword evidence="1" id="KW-1133">Transmembrane helix</keyword>
<protein>
    <recommendedName>
        <fullName evidence="4">Sporulation protein YqfD</fullName>
    </recommendedName>
</protein>
<organism evidence="2 3">
    <name type="scientific">Sulfobacillus benefaciens</name>
    <dbReference type="NCBI Taxonomy" id="453960"/>
    <lineage>
        <taxon>Bacteria</taxon>
        <taxon>Bacillati</taxon>
        <taxon>Bacillota</taxon>
        <taxon>Clostridia</taxon>
        <taxon>Eubacteriales</taxon>
        <taxon>Clostridiales Family XVII. Incertae Sedis</taxon>
        <taxon>Sulfobacillus</taxon>
    </lineage>
</organism>
<dbReference type="AlphaFoldDB" id="A0A2T2X7F6"/>
<evidence type="ECO:0008006" key="4">
    <source>
        <dbReference type="Google" id="ProtNLM"/>
    </source>
</evidence>
<gene>
    <name evidence="2" type="ORF">C7B43_06015</name>
</gene>
<reference evidence="2 3" key="1">
    <citation type="journal article" date="2014" name="BMC Genomics">
        <title>Comparison of environmental and isolate Sulfobacillus genomes reveals diverse carbon, sulfur, nitrogen, and hydrogen metabolisms.</title>
        <authorList>
            <person name="Justice N.B."/>
            <person name="Norman A."/>
            <person name="Brown C.T."/>
            <person name="Singh A."/>
            <person name="Thomas B.C."/>
            <person name="Banfield J.F."/>
        </authorList>
    </citation>
    <scope>NUCLEOTIDE SEQUENCE [LARGE SCALE GENOMIC DNA]</scope>
    <source>
        <strain evidence="2">AMDSBA1</strain>
    </source>
</reference>
<comment type="caution">
    <text evidence="2">The sequence shown here is derived from an EMBL/GenBank/DDBJ whole genome shotgun (WGS) entry which is preliminary data.</text>
</comment>
<keyword evidence="1" id="KW-0812">Transmembrane</keyword>
<dbReference type="InterPro" id="IPR010690">
    <property type="entry name" value="YqfD"/>
</dbReference>
<feature type="transmembrane region" description="Helical" evidence="1">
    <location>
        <begin position="89"/>
        <end position="110"/>
    </location>
</feature>
<name>A0A2T2X7F6_9FIRM</name>